<accession>B8BZ54</accession>
<protein>
    <submittedName>
        <fullName evidence="2">Uncharacterized protein</fullName>
    </submittedName>
</protein>
<evidence type="ECO:0000313" key="2">
    <source>
        <dbReference type="EMBL" id="EED93287.1"/>
    </source>
</evidence>
<dbReference type="GeneID" id="7447923"/>
<dbReference type="HOGENOM" id="CLU_835470_0_0_1"/>
<name>B8BZ54_THAPS</name>
<proteinExistence type="predicted"/>
<keyword evidence="3" id="KW-1185">Reference proteome</keyword>
<gene>
    <name evidence="2" type="ORF">THAPSDRAFT_22221</name>
</gene>
<dbReference type="Proteomes" id="UP000001449">
    <property type="component" value="Chromosome 4"/>
</dbReference>
<feature type="compositionally biased region" description="Acidic residues" evidence="1">
    <location>
        <begin position="244"/>
        <end position="254"/>
    </location>
</feature>
<dbReference type="AlphaFoldDB" id="B8BZ54"/>
<dbReference type="PaxDb" id="35128-Thaps22221"/>
<feature type="compositionally biased region" description="Low complexity" evidence="1">
    <location>
        <begin position="1"/>
        <end position="10"/>
    </location>
</feature>
<reference evidence="2 3" key="1">
    <citation type="journal article" date="2004" name="Science">
        <title>The genome of the diatom Thalassiosira pseudonana: ecology, evolution, and metabolism.</title>
        <authorList>
            <person name="Armbrust E.V."/>
            <person name="Berges J.A."/>
            <person name="Bowler C."/>
            <person name="Green B.R."/>
            <person name="Martinez D."/>
            <person name="Putnam N.H."/>
            <person name="Zhou S."/>
            <person name="Allen A.E."/>
            <person name="Apt K.E."/>
            <person name="Bechner M."/>
            <person name="Brzezinski M.A."/>
            <person name="Chaal B.K."/>
            <person name="Chiovitti A."/>
            <person name="Davis A.K."/>
            <person name="Demarest M.S."/>
            <person name="Detter J.C."/>
            <person name="Glavina T."/>
            <person name="Goodstein D."/>
            <person name="Hadi M.Z."/>
            <person name="Hellsten U."/>
            <person name="Hildebrand M."/>
            <person name="Jenkins B.D."/>
            <person name="Jurka J."/>
            <person name="Kapitonov V.V."/>
            <person name="Kroger N."/>
            <person name="Lau W.W."/>
            <person name="Lane T.W."/>
            <person name="Larimer F.W."/>
            <person name="Lippmeier J.C."/>
            <person name="Lucas S."/>
            <person name="Medina M."/>
            <person name="Montsant A."/>
            <person name="Obornik M."/>
            <person name="Parker M.S."/>
            <person name="Palenik B."/>
            <person name="Pazour G.J."/>
            <person name="Richardson P.M."/>
            <person name="Rynearson T.A."/>
            <person name="Saito M.A."/>
            <person name="Schwartz D.C."/>
            <person name="Thamatrakoln K."/>
            <person name="Valentin K."/>
            <person name="Vardi A."/>
            <person name="Wilkerson F.P."/>
            <person name="Rokhsar D.S."/>
        </authorList>
    </citation>
    <scope>NUCLEOTIDE SEQUENCE [LARGE SCALE GENOMIC DNA]</scope>
    <source>
        <strain evidence="2 3">CCMP1335</strain>
    </source>
</reference>
<dbReference type="KEGG" id="tps:THAPSDRAFT_22221"/>
<feature type="region of interest" description="Disordered" evidence="1">
    <location>
        <begin position="211"/>
        <end position="254"/>
    </location>
</feature>
<sequence>MSEDNSSSSPESKESEEDFNQPEIKNVVDEPDLSATESAEEAESNGLSLNYLGSDDAIHLYPTALSHLPNNAIILSNRALILVALVIATICCECNAFIPLSYTSTKLTPSSSRRCQQGAPQHHLQIRPHKQMSPTLLHNGIIIDVDDNFFTAAFFSIGLFYSLGKAYNRYLLEEVAFEQRKLEARERRLEEDPTLSELDLRREESEGWTSVYGKRSRRGGSGAEEGSEQRESKYRSSRVAVLDREEDEDEEEYGMTDDEIADFESRYGVEYDPYYDEPYEESELPVGKFKEDKSYGDRRYANGEVFYKDETTGMFYRQGSRPRQKKFWDLNSS</sequence>
<feature type="region of interest" description="Disordered" evidence="1">
    <location>
        <begin position="1"/>
        <end position="41"/>
    </location>
</feature>
<organism evidence="2 3">
    <name type="scientific">Thalassiosira pseudonana</name>
    <name type="common">Marine diatom</name>
    <name type="synonym">Cyclotella nana</name>
    <dbReference type="NCBI Taxonomy" id="35128"/>
    <lineage>
        <taxon>Eukaryota</taxon>
        <taxon>Sar</taxon>
        <taxon>Stramenopiles</taxon>
        <taxon>Ochrophyta</taxon>
        <taxon>Bacillariophyta</taxon>
        <taxon>Coscinodiscophyceae</taxon>
        <taxon>Thalassiosirophycidae</taxon>
        <taxon>Thalassiosirales</taxon>
        <taxon>Thalassiosiraceae</taxon>
        <taxon>Thalassiosira</taxon>
    </lineage>
</organism>
<dbReference type="EMBL" id="CM000641">
    <property type="protein sequence ID" value="EED93287.1"/>
    <property type="molecule type" value="Genomic_DNA"/>
</dbReference>
<dbReference type="eggNOG" id="ENOG502SPQI">
    <property type="taxonomic scope" value="Eukaryota"/>
</dbReference>
<dbReference type="InParanoid" id="B8BZ54"/>
<reference evidence="2 3" key="2">
    <citation type="journal article" date="2008" name="Nature">
        <title>The Phaeodactylum genome reveals the evolutionary history of diatom genomes.</title>
        <authorList>
            <person name="Bowler C."/>
            <person name="Allen A.E."/>
            <person name="Badger J.H."/>
            <person name="Grimwood J."/>
            <person name="Jabbari K."/>
            <person name="Kuo A."/>
            <person name="Maheswari U."/>
            <person name="Martens C."/>
            <person name="Maumus F."/>
            <person name="Otillar R.P."/>
            <person name="Rayko E."/>
            <person name="Salamov A."/>
            <person name="Vandepoele K."/>
            <person name="Beszteri B."/>
            <person name="Gruber A."/>
            <person name="Heijde M."/>
            <person name="Katinka M."/>
            <person name="Mock T."/>
            <person name="Valentin K."/>
            <person name="Verret F."/>
            <person name="Berges J.A."/>
            <person name="Brownlee C."/>
            <person name="Cadoret J.P."/>
            <person name="Chiovitti A."/>
            <person name="Choi C.J."/>
            <person name="Coesel S."/>
            <person name="De Martino A."/>
            <person name="Detter J.C."/>
            <person name="Durkin C."/>
            <person name="Falciatore A."/>
            <person name="Fournet J."/>
            <person name="Haruta M."/>
            <person name="Huysman M.J."/>
            <person name="Jenkins B.D."/>
            <person name="Jiroutova K."/>
            <person name="Jorgensen R.E."/>
            <person name="Joubert Y."/>
            <person name="Kaplan A."/>
            <person name="Kroger N."/>
            <person name="Kroth P.G."/>
            <person name="La Roche J."/>
            <person name="Lindquist E."/>
            <person name="Lommer M."/>
            <person name="Martin-Jezequel V."/>
            <person name="Lopez P.J."/>
            <person name="Lucas S."/>
            <person name="Mangogna M."/>
            <person name="McGinnis K."/>
            <person name="Medlin L.K."/>
            <person name="Montsant A."/>
            <person name="Oudot-Le Secq M.P."/>
            <person name="Napoli C."/>
            <person name="Obornik M."/>
            <person name="Parker M.S."/>
            <person name="Petit J.L."/>
            <person name="Porcel B.M."/>
            <person name="Poulsen N."/>
            <person name="Robison M."/>
            <person name="Rychlewski L."/>
            <person name="Rynearson T.A."/>
            <person name="Schmutz J."/>
            <person name="Shapiro H."/>
            <person name="Siaut M."/>
            <person name="Stanley M."/>
            <person name="Sussman M.R."/>
            <person name="Taylor A.R."/>
            <person name="Vardi A."/>
            <person name="von Dassow P."/>
            <person name="Vyverman W."/>
            <person name="Willis A."/>
            <person name="Wyrwicz L.S."/>
            <person name="Rokhsar D.S."/>
            <person name="Weissenbach J."/>
            <person name="Armbrust E.V."/>
            <person name="Green B.R."/>
            <person name="Van de Peer Y."/>
            <person name="Grigoriev I.V."/>
        </authorList>
    </citation>
    <scope>NUCLEOTIDE SEQUENCE [LARGE SCALE GENOMIC DNA]</scope>
    <source>
        <strain evidence="2 3">CCMP1335</strain>
    </source>
</reference>
<dbReference type="RefSeq" id="XP_002289750.1">
    <property type="nucleotide sequence ID" value="XM_002289714.1"/>
</dbReference>
<evidence type="ECO:0000256" key="1">
    <source>
        <dbReference type="SAM" id="MobiDB-lite"/>
    </source>
</evidence>
<evidence type="ECO:0000313" key="3">
    <source>
        <dbReference type="Proteomes" id="UP000001449"/>
    </source>
</evidence>